<gene>
    <name evidence="1" type="ORF">C8R41DRAFT_931105</name>
</gene>
<keyword evidence="2" id="KW-1185">Reference proteome</keyword>
<protein>
    <submittedName>
        <fullName evidence="1">Uncharacterized protein</fullName>
    </submittedName>
</protein>
<organism evidence="1 2">
    <name type="scientific">Lentinula lateritia</name>
    <dbReference type="NCBI Taxonomy" id="40482"/>
    <lineage>
        <taxon>Eukaryota</taxon>
        <taxon>Fungi</taxon>
        <taxon>Dikarya</taxon>
        <taxon>Basidiomycota</taxon>
        <taxon>Agaricomycotina</taxon>
        <taxon>Agaricomycetes</taxon>
        <taxon>Agaricomycetidae</taxon>
        <taxon>Agaricales</taxon>
        <taxon>Marasmiineae</taxon>
        <taxon>Omphalotaceae</taxon>
        <taxon>Lentinula</taxon>
    </lineage>
</organism>
<reference evidence="1" key="1">
    <citation type="submission" date="2022-08" db="EMBL/GenBank/DDBJ databases">
        <title>A Global Phylogenomic Analysis of the Shiitake Genus Lentinula.</title>
        <authorList>
            <consortium name="DOE Joint Genome Institute"/>
            <person name="Sierra-Patev S."/>
            <person name="Min B."/>
            <person name="Naranjo-Ortiz M."/>
            <person name="Looney B."/>
            <person name="Konkel Z."/>
            <person name="Slot J.C."/>
            <person name="Sakamoto Y."/>
            <person name="Steenwyk J.L."/>
            <person name="Rokas A."/>
            <person name="Carro J."/>
            <person name="Camarero S."/>
            <person name="Ferreira P."/>
            <person name="Molpeceres G."/>
            <person name="Ruiz-Duenas F.J."/>
            <person name="Serrano A."/>
            <person name="Henrissat B."/>
            <person name="Drula E."/>
            <person name="Hughes K.W."/>
            <person name="Mata J.L."/>
            <person name="Ishikawa N.K."/>
            <person name="Vargas-Isla R."/>
            <person name="Ushijima S."/>
            <person name="Smith C.A."/>
            <person name="Ahrendt S."/>
            <person name="Andreopoulos W."/>
            <person name="He G."/>
            <person name="Labutti K."/>
            <person name="Lipzen A."/>
            <person name="Ng V."/>
            <person name="Riley R."/>
            <person name="Sandor L."/>
            <person name="Barry K."/>
            <person name="Martinez A.T."/>
            <person name="Xiao Y."/>
            <person name="Gibbons J.G."/>
            <person name="Terashima K."/>
            <person name="Grigoriev I.V."/>
            <person name="Hibbett D.S."/>
        </authorList>
    </citation>
    <scope>NUCLEOTIDE SEQUENCE</scope>
    <source>
        <strain evidence="1">RHP3577 ss4</strain>
    </source>
</reference>
<dbReference type="Proteomes" id="UP001150217">
    <property type="component" value="Unassembled WGS sequence"/>
</dbReference>
<dbReference type="EMBL" id="JANVFT010000107">
    <property type="protein sequence ID" value="KAJ4467514.1"/>
    <property type="molecule type" value="Genomic_DNA"/>
</dbReference>
<sequence>MEHRLSELLQSNCAIEEEDIAHISDICSESTEELDRLNSQILQLQLSLQSVTIKRDELQTKLGVYRAALSPLRRCPTEILQQIFTWTLPPFPVLSFDEGPLLL</sequence>
<evidence type="ECO:0000313" key="2">
    <source>
        <dbReference type="Proteomes" id="UP001150217"/>
    </source>
</evidence>
<proteinExistence type="predicted"/>
<name>A0ABQ8V135_9AGAR</name>
<evidence type="ECO:0000313" key="1">
    <source>
        <dbReference type="EMBL" id="KAJ4467514.1"/>
    </source>
</evidence>
<comment type="caution">
    <text evidence="1">The sequence shown here is derived from an EMBL/GenBank/DDBJ whole genome shotgun (WGS) entry which is preliminary data.</text>
</comment>
<accession>A0ABQ8V135</accession>